<feature type="domain" description="TonB-dependent receptor plug" evidence="12">
    <location>
        <begin position="50"/>
        <end position="155"/>
    </location>
</feature>
<evidence type="ECO:0000256" key="8">
    <source>
        <dbReference type="ARBA" id="ARBA00023237"/>
    </source>
</evidence>
<dbReference type="InterPro" id="IPR012910">
    <property type="entry name" value="Plug_dom"/>
</dbReference>
<dbReference type="SUPFAM" id="SSF56935">
    <property type="entry name" value="Porins"/>
    <property type="match status" value="1"/>
</dbReference>
<evidence type="ECO:0000256" key="11">
    <source>
        <dbReference type="SAM" id="SignalP"/>
    </source>
</evidence>
<dbReference type="PANTHER" id="PTHR30069">
    <property type="entry name" value="TONB-DEPENDENT OUTER MEMBRANE RECEPTOR"/>
    <property type="match status" value="1"/>
</dbReference>
<evidence type="ECO:0000256" key="9">
    <source>
        <dbReference type="PROSITE-ProRule" id="PRU01360"/>
    </source>
</evidence>
<dbReference type="Proteomes" id="UP001652504">
    <property type="component" value="Unassembled WGS sequence"/>
</dbReference>
<sequence>MKHTSIHVALCAAFLSATSNPALSEVATHESSQAIEKITVVASKTAMPVEAITSSVQIITADHIDALGYISIADILNTATSVNVSNAGGVGKNTTVRIRGEEGYRTQLYLDGIAIADPTAPQVSPIFDDILTNQISRVEILRGAQGLAYGADAGGVISMFSRGYDRHDGVNGQLHLELGSDDTQHINTNLIAGSQSGTLSLSVSDLSTDGFNARKDDTSNEKDGYDNTTVHITGSAFITDHLTARFVVRSTDAESEYDGCYDNITFAQINRCESRFDGKTARASLEGKWDTQQHQIALAKTDITRDFHSNNLFSFGNEGAITQFDYAGQVNAFGTTFLFGGDIEKQENQQANTHRYQRGAFIESVTEAYKDVYFNAGLRHDNNDSFGEHTSYRFGTSYKHELDNRNTLTFKASKGTGFRAPSLYEQDYNLSDFAWGAAKDLQLDEELSESIDAGVIYSHQHTLMLALTYFKQDIENEIYYDGISHQGYLQQPGRSQSKGYEASLEWELSNQITLHSNYTYNKATDNQSQPRIRRPKHSAHLGLLTTWLDGKVSVNGFVKASRIAQGIGGEALSNIYVFDLTARYSPSDNVSIQARVNNAFDRAYTEVLGYNTAGRNIYVGATYQF</sequence>
<dbReference type="Gene3D" id="2.170.130.10">
    <property type="entry name" value="TonB-dependent receptor, plug domain"/>
    <property type="match status" value="1"/>
</dbReference>
<evidence type="ECO:0000259" key="12">
    <source>
        <dbReference type="Pfam" id="PF07715"/>
    </source>
</evidence>
<dbReference type="InterPro" id="IPR010917">
    <property type="entry name" value="TonB_rcpt_CS"/>
</dbReference>
<protein>
    <submittedName>
        <fullName evidence="13">TonB-dependent receptor</fullName>
    </submittedName>
</protein>
<evidence type="ECO:0000256" key="10">
    <source>
        <dbReference type="PROSITE-ProRule" id="PRU10144"/>
    </source>
</evidence>
<keyword evidence="6" id="KW-0798">TonB box</keyword>
<keyword evidence="2 9" id="KW-0813">Transport</keyword>
<evidence type="ECO:0000256" key="4">
    <source>
        <dbReference type="ARBA" id="ARBA00022692"/>
    </source>
</evidence>
<gene>
    <name evidence="13" type="ORF">OE749_08715</name>
</gene>
<accession>A0ABT3A862</accession>
<dbReference type="InterPro" id="IPR039426">
    <property type="entry name" value="TonB-dep_rcpt-like"/>
</dbReference>
<keyword evidence="3 9" id="KW-1134">Transmembrane beta strand</keyword>
<keyword evidence="5 11" id="KW-0732">Signal</keyword>
<evidence type="ECO:0000256" key="3">
    <source>
        <dbReference type="ARBA" id="ARBA00022452"/>
    </source>
</evidence>
<feature type="signal peptide" evidence="11">
    <location>
        <begin position="1"/>
        <end position="24"/>
    </location>
</feature>
<dbReference type="Pfam" id="PF07715">
    <property type="entry name" value="Plug"/>
    <property type="match status" value="1"/>
</dbReference>
<evidence type="ECO:0000256" key="6">
    <source>
        <dbReference type="ARBA" id="ARBA00023077"/>
    </source>
</evidence>
<comment type="caution">
    <text evidence="13">The sequence shown here is derived from an EMBL/GenBank/DDBJ whole genome shotgun (WGS) entry which is preliminary data.</text>
</comment>
<dbReference type="PROSITE" id="PS01156">
    <property type="entry name" value="TONB_DEPENDENT_REC_2"/>
    <property type="match status" value="1"/>
</dbReference>
<evidence type="ECO:0000313" key="14">
    <source>
        <dbReference type="Proteomes" id="UP001652504"/>
    </source>
</evidence>
<evidence type="ECO:0000256" key="7">
    <source>
        <dbReference type="ARBA" id="ARBA00023136"/>
    </source>
</evidence>
<keyword evidence="14" id="KW-1185">Reference proteome</keyword>
<keyword evidence="7 9" id="KW-0472">Membrane</keyword>
<evidence type="ECO:0000256" key="2">
    <source>
        <dbReference type="ARBA" id="ARBA00022448"/>
    </source>
</evidence>
<evidence type="ECO:0000313" key="13">
    <source>
        <dbReference type="EMBL" id="MCV2884777.1"/>
    </source>
</evidence>
<proteinExistence type="inferred from homology"/>
<evidence type="ECO:0000256" key="1">
    <source>
        <dbReference type="ARBA" id="ARBA00004571"/>
    </source>
</evidence>
<dbReference type="PANTHER" id="PTHR30069:SF29">
    <property type="entry name" value="HEMOGLOBIN AND HEMOGLOBIN-HAPTOGLOBIN-BINDING PROTEIN 1-RELATED"/>
    <property type="match status" value="1"/>
</dbReference>
<keyword evidence="4 9" id="KW-0812">Transmembrane</keyword>
<dbReference type="InterPro" id="IPR036942">
    <property type="entry name" value="Beta-barrel_TonB_sf"/>
</dbReference>
<feature type="short sequence motif" description="TonB C-terminal box" evidence="10">
    <location>
        <begin position="608"/>
        <end position="625"/>
    </location>
</feature>
<feature type="chain" id="PRO_5045209198" evidence="11">
    <location>
        <begin position="25"/>
        <end position="625"/>
    </location>
</feature>
<reference evidence="13 14" key="1">
    <citation type="submission" date="2022-10" db="EMBL/GenBank/DDBJ databases">
        <title>Aestuariibacter sp. AA17 isolated from Montipora capitata coral fragment.</title>
        <authorList>
            <person name="Emsley S.A."/>
            <person name="Pfannmuller K.M."/>
            <person name="Loughran R.M."/>
            <person name="Shlafstein M."/>
            <person name="Papke E."/>
            <person name="Saw J.H."/>
            <person name="Ushijima B."/>
            <person name="Videau P."/>
        </authorList>
    </citation>
    <scope>NUCLEOTIDE SEQUENCE [LARGE SCALE GENOMIC DNA]</scope>
    <source>
        <strain evidence="13 14">AA17</strain>
    </source>
</reference>
<dbReference type="InterPro" id="IPR037066">
    <property type="entry name" value="Plug_dom_sf"/>
</dbReference>
<keyword evidence="8 9" id="KW-0998">Cell outer membrane</keyword>
<dbReference type="PROSITE" id="PS52016">
    <property type="entry name" value="TONB_DEPENDENT_REC_3"/>
    <property type="match status" value="1"/>
</dbReference>
<dbReference type="RefSeq" id="WP_263712061.1">
    <property type="nucleotide sequence ID" value="NZ_JAOWKX010000004.1"/>
</dbReference>
<organism evidence="13 14">
    <name type="scientific">Fluctibacter corallii</name>
    <dbReference type="NCBI Taxonomy" id="2984329"/>
    <lineage>
        <taxon>Bacteria</taxon>
        <taxon>Pseudomonadati</taxon>
        <taxon>Pseudomonadota</taxon>
        <taxon>Gammaproteobacteria</taxon>
        <taxon>Alteromonadales</taxon>
        <taxon>Alteromonadaceae</taxon>
        <taxon>Fluctibacter</taxon>
    </lineage>
</organism>
<dbReference type="Gene3D" id="2.40.170.20">
    <property type="entry name" value="TonB-dependent receptor, beta-barrel domain"/>
    <property type="match status" value="1"/>
</dbReference>
<comment type="similarity">
    <text evidence="9">Belongs to the TonB-dependent receptor family.</text>
</comment>
<dbReference type="EMBL" id="JAOWKX010000004">
    <property type="protein sequence ID" value="MCV2884777.1"/>
    <property type="molecule type" value="Genomic_DNA"/>
</dbReference>
<name>A0ABT3A862_9ALTE</name>
<evidence type="ECO:0000256" key="5">
    <source>
        <dbReference type="ARBA" id="ARBA00022729"/>
    </source>
</evidence>
<keyword evidence="13" id="KW-0675">Receptor</keyword>
<comment type="subcellular location">
    <subcellularLocation>
        <location evidence="1 9">Cell outer membrane</location>
        <topology evidence="1 9">Multi-pass membrane protein</topology>
    </subcellularLocation>
</comment>